<sequence>MALGKEWSIGKVKDRLREERGHLLSDASRYTSLFLLSTTGNDTMTRLADTSKVSSAGIKDGSVLWWTPSAEGNAELQAEVDRLKGLKGKEGAELKMNMMKKCAVM</sequence>
<keyword evidence="2" id="KW-1185">Reference proteome</keyword>
<gene>
    <name evidence="1" type="ORF">ADEAN_000467100</name>
</gene>
<name>A0A7G2CET2_9TRYP</name>
<evidence type="ECO:0000313" key="1">
    <source>
        <dbReference type="EMBL" id="CAD2217193.1"/>
    </source>
</evidence>
<protein>
    <submittedName>
        <fullName evidence="1">Uncharacterized protein</fullName>
    </submittedName>
</protein>
<reference evidence="1 2" key="1">
    <citation type="submission" date="2020-08" db="EMBL/GenBank/DDBJ databases">
        <authorList>
            <person name="Newling K."/>
            <person name="Davey J."/>
            <person name="Forrester S."/>
        </authorList>
    </citation>
    <scope>NUCLEOTIDE SEQUENCE [LARGE SCALE GENOMIC DNA]</scope>
    <source>
        <strain evidence="2">Crithidia deanei Carvalho (ATCC PRA-265)</strain>
    </source>
</reference>
<accession>A0A7G2CET2</accession>
<dbReference type="Proteomes" id="UP000515908">
    <property type="component" value="Chromosome 08"/>
</dbReference>
<dbReference type="AlphaFoldDB" id="A0A7G2CET2"/>
<proteinExistence type="predicted"/>
<dbReference type="VEuPathDB" id="TriTrypDB:ADEAN_000467100"/>
<organism evidence="1 2">
    <name type="scientific">Angomonas deanei</name>
    <dbReference type="NCBI Taxonomy" id="59799"/>
    <lineage>
        <taxon>Eukaryota</taxon>
        <taxon>Discoba</taxon>
        <taxon>Euglenozoa</taxon>
        <taxon>Kinetoplastea</taxon>
        <taxon>Metakinetoplastina</taxon>
        <taxon>Trypanosomatida</taxon>
        <taxon>Trypanosomatidae</taxon>
        <taxon>Strigomonadinae</taxon>
        <taxon>Angomonas</taxon>
    </lineage>
</organism>
<evidence type="ECO:0000313" key="2">
    <source>
        <dbReference type="Proteomes" id="UP000515908"/>
    </source>
</evidence>
<dbReference type="EMBL" id="LR877152">
    <property type="protein sequence ID" value="CAD2217193.1"/>
    <property type="molecule type" value="Genomic_DNA"/>
</dbReference>